<dbReference type="EMBL" id="JANBPK010001223">
    <property type="protein sequence ID" value="KAJ2924415.1"/>
    <property type="molecule type" value="Genomic_DNA"/>
</dbReference>
<dbReference type="InterPro" id="IPR038607">
    <property type="entry name" value="PhoD-like_sf"/>
</dbReference>
<proteinExistence type="predicted"/>
<dbReference type="Gene3D" id="3.60.21.70">
    <property type="entry name" value="PhoD-like phosphatase"/>
    <property type="match status" value="2"/>
</dbReference>
<comment type="caution">
    <text evidence="2">The sequence shown here is derived from an EMBL/GenBank/DDBJ whole genome shotgun (WGS) entry which is preliminary data.</text>
</comment>
<dbReference type="OrthoDB" id="2100241at2759"/>
<feature type="domain" description="PhoD-like phosphatase metallophosphatase" evidence="1">
    <location>
        <begin position="417"/>
        <end position="507"/>
    </location>
</feature>
<dbReference type="InterPro" id="IPR018946">
    <property type="entry name" value="PhoD-like_MPP"/>
</dbReference>
<sequence>MSLALLPPIFSTLFRLFAYVFLQIIPTRLAIPVLPLLHLGYLSALYLSLSTAPEPHDPDAKTSQPKDKDPSPLAAVLLGLKTRDRLPNVLNVLINTGLLLASLDLALNPLLFPEQDVTFTRVGAVYPDAAKIMLRYPLVNETEHEVQILYREVTQSVASWQDGPFITLSKDNDWVNATRLGNLWPDTKYEYIFSSADGILLPYPRAPIHFQTFPDPRLNSGSHFKFIVSSCITPNFPYKGPLARNNIQGFELLSQSLTPPPAPIASVLAAETNETDSAASNETEIVTSAPVTSIFPKFMLFLGDFIYADVPVYFGDDEDAYLRLYRRTYASASYRKIYEHLPMLHAYDDHEIINNYGGSGLDPSPYPTAANAFKLYNGAVNYDSPALGDHYFNFTYGDVAFFVMDTRRYRSDPETVNNTATFKFIVSSVPFTSLWGHDAVKDSWGGYQVEKTQILQDLHSVPNVFILSGDRHEFAAIEFTGESEGSYPVQEISTSPLNMFYIPFVRTLKLQSEEVVQRTRTEVTLTEDGPQVETFDEEIPREKVLEYIARGTVKWSSIEVDTTNKTRPLLRLETWIDGKVAYQAETIGSPVKFASKALTYVPSSIKQLLEKIGFQSKQWF</sequence>
<dbReference type="InterPro" id="IPR029052">
    <property type="entry name" value="Metallo-depent_PP-like"/>
</dbReference>
<dbReference type="PANTHER" id="PTHR43606">
    <property type="entry name" value="PHOSPHATASE, PUTATIVE (AFU_ORTHOLOGUE AFUA_6G08710)-RELATED"/>
    <property type="match status" value="1"/>
</dbReference>
<feature type="non-terminal residue" evidence="2">
    <location>
        <position position="1"/>
    </location>
</feature>
<dbReference type="Pfam" id="PF09423">
    <property type="entry name" value="PhoD"/>
    <property type="match status" value="2"/>
</dbReference>
<keyword evidence="3" id="KW-1185">Reference proteome</keyword>
<evidence type="ECO:0000313" key="3">
    <source>
        <dbReference type="Proteomes" id="UP001140091"/>
    </source>
</evidence>
<dbReference type="InterPro" id="IPR052900">
    <property type="entry name" value="Phospholipid_Metab_Enz"/>
</dbReference>
<organism evidence="2 3">
    <name type="scientific">Candolleomyces eurysporus</name>
    <dbReference type="NCBI Taxonomy" id="2828524"/>
    <lineage>
        <taxon>Eukaryota</taxon>
        <taxon>Fungi</taxon>
        <taxon>Dikarya</taxon>
        <taxon>Basidiomycota</taxon>
        <taxon>Agaricomycotina</taxon>
        <taxon>Agaricomycetes</taxon>
        <taxon>Agaricomycetidae</taxon>
        <taxon>Agaricales</taxon>
        <taxon>Agaricineae</taxon>
        <taxon>Psathyrellaceae</taxon>
        <taxon>Candolleomyces</taxon>
    </lineage>
</organism>
<gene>
    <name evidence="2" type="ORF">H1R20_g12687</name>
</gene>
<dbReference type="PANTHER" id="PTHR43606:SF2">
    <property type="entry name" value="ALKALINE PHOSPHATASE FAMILY PROTEIN (AFU_ORTHOLOGUE AFUA_5G03860)"/>
    <property type="match status" value="1"/>
</dbReference>
<reference evidence="2" key="1">
    <citation type="submission" date="2022-06" db="EMBL/GenBank/DDBJ databases">
        <title>Genome Sequence of Candolleomyces eurysporus.</title>
        <authorList>
            <person name="Buettner E."/>
        </authorList>
    </citation>
    <scope>NUCLEOTIDE SEQUENCE</scope>
    <source>
        <strain evidence="2">VTCC 930004</strain>
    </source>
</reference>
<dbReference type="Proteomes" id="UP001140091">
    <property type="component" value="Unassembled WGS sequence"/>
</dbReference>
<evidence type="ECO:0000259" key="1">
    <source>
        <dbReference type="Pfam" id="PF09423"/>
    </source>
</evidence>
<evidence type="ECO:0000313" key="2">
    <source>
        <dbReference type="EMBL" id="KAJ2924415.1"/>
    </source>
</evidence>
<dbReference type="SUPFAM" id="SSF56300">
    <property type="entry name" value="Metallo-dependent phosphatases"/>
    <property type="match status" value="1"/>
</dbReference>
<feature type="domain" description="PhoD-like phosphatase metallophosphatase" evidence="1">
    <location>
        <begin position="296"/>
        <end position="415"/>
    </location>
</feature>
<accession>A0A9W8J4N6</accession>
<protein>
    <recommendedName>
        <fullName evidence="1">PhoD-like phosphatase metallophosphatase domain-containing protein</fullName>
    </recommendedName>
</protein>
<name>A0A9W8J4N6_9AGAR</name>
<dbReference type="AlphaFoldDB" id="A0A9W8J4N6"/>
<dbReference type="CDD" id="cd07389">
    <property type="entry name" value="MPP_PhoD"/>
    <property type="match status" value="1"/>
</dbReference>